<accession>A0A8T2JZB1</accession>
<dbReference type="SMART" id="SM00093">
    <property type="entry name" value="SERPIN"/>
    <property type="match status" value="1"/>
</dbReference>
<keyword evidence="8" id="KW-1185">Reference proteome</keyword>
<dbReference type="AlphaFoldDB" id="A0A8T2JZB1"/>
<evidence type="ECO:0000256" key="5">
    <source>
        <dbReference type="SAM" id="SignalP"/>
    </source>
</evidence>
<dbReference type="Proteomes" id="UP000812440">
    <property type="component" value="Chromosome 8_10"/>
</dbReference>
<reference evidence="7" key="1">
    <citation type="thesis" date="2020" institute="ProQuest LLC" country="789 East Eisenhower Parkway, Ann Arbor, MI, USA">
        <title>Comparative Genomics and Chromosome Evolution.</title>
        <authorList>
            <person name="Mudd A.B."/>
        </authorList>
    </citation>
    <scope>NUCLEOTIDE SEQUENCE</scope>
    <source>
        <strain evidence="7">Female2</strain>
        <tissue evidence="7">Blood</tissue>
    </source>
</reference>
<dbReference type="Gene3D" id="3.30.497.10">
    <property type="entry name" value="Antithrombin, subunit I, domain 2"/>
    <property type="match status" value="1"/>
</dbReference>
<dbReference type="PANTHER" id="PTHR11461">
    <property type="entry name" value="SERINE PROTEASE INHIBITOR, SERPIN"/>
    <property type="match status" value="1"/>
</dbReference>
<evidence type="ECO:0000256" key="1">
    <source>
        <dbReference type="ARBA" id="ARBA00009500"/>
    </source>
</evidence>
<protein>
    <recommendedName>
        <fullName evidence="6">Serpin domain-containing protein</fullName>
    </recommendedName>
</protein>
<dbReference type="SUPFAM" id="SSF56574">
    <property type="entry name" value="Serpins"/>
    <property type="match status" value="1"/>
</dbReference>
<dbReference type="InterPro" id="IPR036186">
    <property type="entry name" value="Serpin_sf"/>
</dbReference>
<dbReference type="Pfam" id="PF00079">
    <property type="entry name" value="Serpin"/>
    <property type="match status" value="1"/>
</dbReference>
<comment type="caution">
    <text evidence="7">The sequence shown here is derived from an EMBL/GenBank/DDBJ whole genome shotgun (WGS) entry which is preliminary data.</text>
</comment>
<dbReference type="Gene3D" id="2.10.310.10">
    <property type="entry name" value="Serpins superfamily"/>
    <property type="match status" value="1"/>
</dbReference>
<evidence type="ECO:0000256" key="2">
    <source>
        <dbReference type="ARBA" id="ARBA00022729"/>
    </source>
</evidence>
<feature type="signal peptide" evidence="5">
    <location>
        <begin position="1"/>
        <end position="20"/>
    </location>
</feature>
<evidence type="ECO:0000313" key="8">
    <source>
        <dbReference type="Proteomes" id="UP000812440"/>
    </source>
</evidence>
<dbReference type="PANTHER" id="PTHR11461:SF388">
    <property type="entry name" value="SERINE (OR CYSTEINE) PEPTIDASE INHIBITOR, CLADE A, MEMBER 3M PRECURSOR"/>
    <property type="match status" value="1"/>
</dbReference>
<dbReference type="EMBL" id="JAACNH010000003">
    <property type="protein sequence ID" value="KAG8449083.1"/>
    <property type="molecule type" value="Genomic_DNA"/>
</dbReference>
<dbReference type="GO" id="GO:0004867">
    <property type="term" value="F:serine-type endopeptidase inhibitor activity"/>
    <property type="evidence" value="ECO:0007669"/>
    <property type="project" value="InterPro"/>
</dbReference>
<organism evidence="7 8">
    <name type="scientific">Hymenochirus boettgeri</name>
    <name type="common">Congo dwarf clawed frog</name>
    <dbReference type="NCBI Taxonomy" id="247094"/>
    <lineage>
        <taxon>Eukaryota</taxon>
        <taxon>Metazoa</taxon>
        <taxon>Chordata</taxon>
        <taxon>Craniata</taxon>
        <taxon>Vertebrata</taxon>
        <taxon>Euteleostomi</taxon>
        <taxon>Amphibia</taxon>
        <taxon>Batrachia</taxon>
        <taxon>Anura</taxon>
        <taxon>Pipoidea</taxon>
        <taxon>Pipidae</taxon>
        <taxon>Pipinae</taxon>
        <taxon>Hymenochirus</taxon>
    </lineage>
</organism>
<gene>
    <name evidence="7" type="ORF">GDO86_015945</name>
</gene>
<dbReference type="FunFam" id="2.30.39.10:FF:000003">
    <property type="entry name" value="alpha-1-antitrypsin isoform X1"/>
    <property type="match status" value="1"/>
</dbReference>
<evidence type="ECO:0000256" key="4">
    <source>
        <dbReference type="RuleBase" id="RU000411"/>
    </source>
</evidence>
<sequence length="414" mass="47196">MRSLLCGFLLSSVIVPSILTEEANVENLNGYDEEDKKEARELATSIMHFTLKLYKNIISTTQKKEELRPRNIVFSPLSITSALAMLALGAKSETQLEILNGFSKEANIKEKIHDHFGQLISVLTRERKEVPITIHNAAFVANHLKILKSFEHKVKQHYQADVFNCDFKNPKDALKQINDYVKNKTNNKIDDLVKDLSMKTKIVLLNYIFFKGEWVTPFSPDFTRLSLFSIDNTTAVKVQMMSRSGHYDIFLDNELPCTVLQLPYKEDAFMLLIMPDLGKIEEVEAALSTETIARWRNSTSKRFLRLYMPKFSISYYLNLKDTLSEMGMSNIFSDQADLSGITEDGKLKVSKVIHKTMLDVDERGTEATAFTAVDIIRHSVLQSHKVDRPFLVIICNRETGTILFMGRVVNPAVK</sequence>
<dbReference type="FunFam" id="2.10.310.10:FF:000001">
    <property type="entry name" value="Serpin family A member 1"/>
    <property type="match status" value="1"/>
</dbReference>
<dbReference type="InterPro" id="IPR042178">
    <property type="entry name" value="Serpin_sf_1"/>
</dbReference>
<keyword evidence="2 5" id="KW-0732">Signal</keyword>
<dbReference type="Gene3D" id="2.30.39.10">
    <property type="entry name" value="Alpha-1-antitrypsin, domain 1"/>
    <property type="match status" value="1"/>
</dbReference>
<keyword evidence="3" id="KW-0325">Glycoprotein</keyword>
<evidence type="ECO:0000259" key="6">
    <source>
        <dbReference type="SMART" id="SM00093"/>
    </source>
</evidence>
<dbReference type="InterPro" id="IPR023796">
    <property type="entry name" value="Serpin_dom"/>
</dbReference>
<proteinExistence type="inferred from homology"/>
<comment type="similarity">
    <text evidence="1 4">Belongs to the serpin family.</text>
</comment>
<dbReference type="GO" id="GO:0005615">
    <property type="term" value="C:extracellular space"/>
    <property type="evidence" value="ECO:0007669"/>
    <property type="project" value="InterPro"/>
</dbReference>
<name>A0A8T2JZB1_9PIPI</name>
<dbReference type="InterPro" id="IPR042185">
    <property type="entry name" value="Serpin_sf_2"/>
</dbReference>
<feature type="chain" id="PRO_5035790814" description="Serpin domain-containing protein" evidence="5">
    <location>
        <begin position="21"/>
        <end position="414"/>
    </location>
</feature>
<dbReference type="InterPro" id="IPR000215">
    <property type="entry name" value="Serpin_fam"/>
</dbReference>
<dbReference type="OrthoDB" id="671595at2759"/>
<feature type="domain" description="Serpin" evidence="6">
    <location>
        <begin position="51"/>
        <end position="411"/>
    </location>
</feature>
<evidence type="ECO:0000256" key="3">
    <source>
        <dbReference type="ARBA" id="ARBA00023180"/>
    </source>
</evidence>
<evidence type="ECO:0000313" key="7">
    <source>
        <dbReference type="EMBL" id="KAG8449083.1"/>
    </source>
</evidence>
<dbReference type="FunFam" id="3.30.497.10:FF:000001">
    <property type="entry name" value="Serine protease inhibitor"/>
    <property type="match status" value="1"/>
</dbReference>
<dbReference type="CDD" id="cd19957">
    <property type="entry name" value="serpinA"/>
    <property type="match status" value="1"/>
</dbReference>